<reference evidence="2" key="1">
    <citation type="submission" date="2022-11" db="UniProtKB">
        <authorList>
            <consortium name="WormBaseParasite"/>
        </authorList>
    </citation>
    <scope>IDENTIFICATION</scope>
</reference>
<evidence type="ECO:0000313" key="2">
    <source>
        <dbReference type="WBParaSite" id="PDA_v2.g19945.t1"/>
    </source>
</evidence>
<keyword evidence="1" id="KW-1185">Reference proteome</keyword>
<name>A0A914PUI2_9BILA</name>
<dbReference type="Proteomes" id="UP000887578">
    <property type="component" value="Unplaced"/>
</dbReference>
<evidence type="ECO:0000313" key="1">
    <source>
        <dbReference type="Proteomes" id="UP000887578"/>
    </source>
</evidence>
<proteinExistence type="predicted"/>
<sequence length="728" mass="86005">MDKNFCYEYFWNSTKQLYSCCGCSTKRKKLTAKVFFDEKNEEYLEINDDNHICEKRQYEKEKYEKTYNFILKPDFEIRKKMKDGVEKQYLIIRDSSNKNKCYKYFNHYGNYYLCWRCATESKNVTAKLHTNDENEEYVILSNIEHICKSVPYIPLKSDEIADEKILYPPAFKFLENSSNGAPKLFIFVKNNQKMCYIFHRVFGKENKYFCNGCHFAKIKECTVLDEFGQKIKGAVYVYLCKDSDGKLSVKLPNHQHICEPKKYQPEKYRNLKAPKQRSLKFDKSKIIRKPNFELQKNTKGNPKGKLVVFDANDKSLCYEYCLAENYFYCGKCRFKNNHVTAKLYPSIGSNETDEYIVLGENQHVCEPVKYESQACFDASNFMIFYQNDKSKLTKIILFTSPSKEYYYEFTWHETAKHFFCYPCKSCAIKKHVTGKLINGNFVMFTKNEHSCEPKKFVFEKYQPKTIPESLFELGSNIRGKPNTKLYLFTSEKKEFFYEFYSTRLPQFICLQCITIDNTLYVKVKLVENENGEKYLEIDSTKEHICQPKITEKNTIHNFQLLHSSKNGDPKIQLIILDENDNNFGYEFTKYKNAKCYSCRGCTTEKRKHISAKICSDKNGKEFIQMNESEHVCKKRNFSKTGKIIQSKHFVLKENENGRQIITTNYQNGKKLCYKFIFDSKLGTFCCEKCKEKQRYVTATICKNKNDNEFLLLNDKHFCTPILKNKISC</sequence>
<dbReference type="AlphaFoldDB" id="A0A914PUI2"/>
<protein>
    <submittedName>
        <fullName evidence="2">Uncharacterized protein</fullName>
    </submittedName>
</protein>
<accession>A0A914PUI2</accession>
<organism evidence="1 2">
    <name type="scientific">Panagrolaimus davidi</name>
    <dbReference type="NCBI Taxonomy" id="227884"/>
    <lineage>
        <taxon>Eukaryota</taxon>
        <taxon>Metazoa</taxon>
        <taxon>Ecdysozoa</taxon>
        <taxon>Nematoda</taxon>
        <taxon>Chromadorea</taxon>
        <taxon>Rhabditida</taxon>
        <taxon>Tylenchina</taxon>
        <taxon>Panagrolaimomorpha</taxon>
        <taxon>Panagrolaimoidea</taxon>
        <taxon>Panagrolaimidae</taxon>
        <taxon>Panagrolaimus</taxon>
    </lineage>
</organism>
<dbReference type="WBParaSite" id="PDA_v2.g19945.t1">
    <property type="protein sequence ID" value="PDA_v2.g19945.t1"/>
    <property type="gene ID" value="PDA_v2.g19945"/>
</dbReference>